<dbReference type="PROSITE" id="PS00086">
    <property type="entry name" value="CYTOCHROME_P450"/>
    <property type="match status" value="1"/>
</dbReference>
<keyword evidence="6 14" id="KW-0349">Heme</keyword>
<evidence type="ECO:0000256" key="2">
    <source>
        <dbReference type="ARBA" id="ARBA00003690"/>
    </source>
</evidence>
<dbReference type="PANTHER" id="PTHR24291:SF189">
    <property type="entry name" value="CYTOCHROME P450 4C3-RELATED"/>
    <property type="match status" value="1"/>
</dbReference>
<evidence type="ECO:0000256" key="14">
    <source>
        <dbReference type="RuleBase" id="RU000461"/>
    </source>
</evidence>
<organism evidence="15 16">
    <name type="scientific">Vanessa tameamea</name>
    <name type="common">Kamehameha butterfly</name>
    <dbReference type="NCBI Taxonomy" id="334116"/>
    <lineage>
        <taxon>Eukaryota</taxon>
        <taxon>Metazoa</taxon>
        <taxon>Ecdysozoa</taxon>
        <taxon>Arthropoda</taxon>
        <taxon>Hexapoda</taxon>
        <taxon>Insecta</taxon>
        <taxon>Pterygota</taxon>
        <taxon>Neoptera</taxon>
        <taxon>Endopterygota</taxon>
        <taxon>Lepidoptera</taxon>
        <taxon>Glossata</taxon>
        <taxon>Ditrysia</taxon>
        <taxon>Papilionoidea</taxon>
        <taxon>Nymphalidae</taxon>
        <taxon>Nymphalinae</taxon>
        <taxon>Vanessa</taxon>
    </lineage>
</organism>
<keyword evidence="7 14" id="KW-0479">Metal-binding</keyword>
<comment type="similarity">
    <text evidence="5 14">Belongs to the cytochrome P450 family.</text>
</comment>
<evidence type="ECO:0000256" key="12">
    <source>
        <dbReference type="ARBA" id="ARBA00023033"/>
    </source>
</evidence>
<evidence type="ECO:0000256" key="7">
    <source>
        <dbReference type="ARBA" id="ARBA00022723"/>
    </source>
</evidence>
<comment type="cofactor">
    <cofactor evidence="1">
        <name>heme</name>
        <dbReference type="ChEBI" id="CHEBI:30413"/>
    </cofactor>
</comment>
<dbReference type="PANTHER" id="PTHR24291">
    <property type="entry name" value="CYTOCHROME P450 FAMILY 4"/>
    <property type="match status" value="1"/>
</dbReference>
<keyword evidence="10 14" id="KW-0560">Oxidoreductase</keyword>
<evidence type="ECO:0000256" key="10">
    <source>
        <dbReference type="ARBA" id="ARBA00023002"/>
    </source>
</evidence>
<sequence>MLMVVILICVVFGLWAWYLRNNNKNEPPAMPGALPVIGHAHLLIGDSTKLWAYFKELSHISLNVGRAITTYIGPRTVYVITDPDDFLTVANTCLQKDGFYDFAKPWIGEGLVTGTVSIWKVHRKLLNPAFSQIVLDSYLGVFNKQSRRLVKDLEVEVGKGSFDHWIYTRHNALETICLTALGVDFTDKNVLNSKYVMATEQMFNLIVDRFQKVWLHSHFIYSWSSLKKKQDEYLKILHNLSYTVLQKRKADYLKNRNNNEEPTQGPKFKSFMDILLELSIEKGAFNDREIREHMDTIIVSGHDTSASVLMYSMLLVGSYPKVQERIFEELQDVFGDDDRDVTKHDLSQLCYLEAVLKETIRIYPIVPVIARHLDRDVKLRNCTLTGGRTCCMFIYGVHRHPMWGPDAEKFKPERWLDPATLPKCPNAFAGFGLGKRSCIGKWYAIMSLKTSLAHLFRHYRLRGDHTKLEVKIDVMLKPVSGYHIAIERRNK</sequence>
<dbReference type="Gene3D" id="1.10.630.10">
    <property type="entry name" value="Cytochrome P450"/>
    <property type="match status" value="1"/>
</dbReference>
<dbReference type="PRINTS" id="PR00385">
    <property type="entry name" value="P450"/>
</dbReference>
<dbReference type="InterPro" id="IPR050196">
    <property type="entry name" value="Cytochrome_P450_Monoox"/>
</dbReference>
<keyword evidence="8" id="KW-0256">Endoplasmic reticulum</keyword>
<dbReference type="Pfam" id="PF00067">
    <property type="entry name" value="p450"/>
    <property type="match status" value="1"/>
</dbReference>
<keyword evidence="15" id="KW-1185">Reference proteome</keyword>
<evidence type="ECO:0000256" key="4">
    <source>
        <dbReference type="ARBA" id="ARBA00004406"/>
    </source>
</evidence>
<evidence type="ECO:0000256" key="8">
    <source>
        <dbReference type="ARBA" id="ARBA00022824"/>
    </source>
</evidence>
<evidence type="ECO:0000256" key="6">
    <source>
        <dbReference type="ARBA" id="ARBA00022617"/>
    </source>
</evidence>
<keyword evidence="9" id="KW-0492">Microsome</keyword>
<keyword evidence="13" id="KW-0472">Membrane</keyword>
<evidence type="ECO:0000256" key="1">
    <source>
        <dbReference type="ARBA" id="ARBA00001971"/>
    </source>
</evidence>
<keyword evidence="11 14" id="KW-0408">Iron</keyword>
<gene>
    <name evidence="16" type="primary">LOC113402732</name>
</gene>
<evidence type="ECO:0000256" key="3">
    <source>
        <dbReference type="ARBA" id="ARBA00004174"/>
    </source>
</evidence>
<protein>
    <submittedName>
        <fullName evidence="16">Cytochrome P450 4C1-like</fullName>
    </submittedName>
</protein>
<reference evidence="16" key="1">
    <citation type="submission" date="2025-08" db="UniProtKB">
        <authorList>
            <consortium name="RefSeq"/>
        </authorList>
    </citation>
    <scope>IDENTIFICATION</scope>
    <source>
        <tissue evidence="16">Whole body</tissue>
    </source>
</reference>
<dbReference type="GeneID" id="113402732"/>
<dbReference type="SUPFAM" id="SSF48264">
    <property type="entry name" value="Cytochrome P450"/>
    <property type="match status" value="1"/>
</dbReference>
<dbReference type="InterPro" id="IPR036396">
    <property type="entry name" value="Cyt_P450_sf"/>
</dbReference>
<evidence type="ECO:0000256" key="11">
    <source>
        <dbReference type="ARBA" id="ARBA00023004"/>
    </source>
</evidence>
<name>A0ABM4AU39_VANTA</name>
<evidence type="ECO:0000256" key="13">
    <source>
        <dbReference type="ARBA" id="ARBA00023136"/>
    </source>
</evidence>
<dbReference type="RefSeq" id="XP_064074815.1">
    <property type="nucleotide sequence ID" value="XM_064218745.1"/>
</dbReference>
<evidence type="ECO:0000313" key="16">
    <source>
        <dbReference type="RefSeq" id="XP_064074815.1"/>
    </source>
</evidence>
<dbReference type="Proteomes" id="UP001652626">
    <property type="component" value="Chromosome 24"/>
</dbReference>
<evidence type="ECO:0000256" key="5">
    <source>
        <dbReference type="ARBA" id="ARBA00010617"/>
    </source>
</evidence>
<comment type="subcellular location">
    <subcellularLocation>
        <location evidence="4">Endoplasmic reticulum membrane</location>
        <topology evidence="4">Peripheral membrane protein</topology>
    </subcellularLocation>
    <subcellularLocation>
        <location evidence="3">Microsome membrane</location>
        <topology evidence="3">Peripheral membrane protein</topology>
    </subcellularLocation>
</comment>
<dbReference type="InterPro" id="IPR001128">
    <property type="entry name" value="Cyt_P450"/>
</dbReference>
<dbReference type="InterPro" id="IPR017972">
    <property type="entry name" value="Cyt_P450_CS"/>
</dbReference>
<accession>A0ABM4AU39</accession>
<keyword evidence="12 14" id="KW-0503">Monooxygenase</keyword>
<evidence type="ECO:0000256" key="9">
    <source>
        <dbReference type="ARBA" id="ARBA00022848"/>
    </source>
</evidence>
<proteinExistence type="inferred from homology"/>
<evidence type="ECO:0000313" key="15">
    <source>
        <dbReference type="Proteomes" id="UP001652626"/>
    </source>
</evidence>
<comment type="function">
    <text evidence="2">May be involved in the metabolism of insect hormones and in the breakdown of synthetic insecticides.</text>
</comment>
<dbReference type="PRINTS" id="PR00463">
    <property type="entry name" value="EP450I"/>
</dbReference>
<dbReference type="InterPro" id="IPR002401">
    <property type="entry name" value="Cyt_P450_E_grp-I"/>
</dbReference>
<dbReference type="CDD" id="cd20628">
    <property type="entry name" value="CYP4"/>
    <property type="match status" value="1"/>
</dbReference>